<organism evidence="9 10">
    <name type="scientific">Candida metapsilosis</name>
    <dbReference type="NCBI Taxonomy" id="273372"/>
    <lineage>
        <taxon>Eukaryota</taxon>
        <taxon>Fungi</taxon>
        <taxon>Dikarya</taxon>
        <taxon>Ascomycota</taxon>
        <taxon>Saccharomycotina</taxon>
        <taxon>Pichiomycetes</taxon>
        <taxon>Debaryomycetaceae</taxon>
        <taxon>Candida/Lodderomyces clade</taxon>
        <taxon>Candida</taxon>
    </lineage>
</organism>
<feature type="signal peptide" evidence="7">
    <location>
        <begin position="1"/>
        <end position="20"/>
    </location>
</feature>
<sequence>MRILSKIQLAVCLFIATAWADYNIQTGTIVDWGTQNVGLGDVNIAAGAIWSIINNAASDFHGNINVGQNGGLYVSAVDPSITLSATLYDSIYGVVNNGVISFNAIKGYSNYIFIIMGNKLLNNGDLFYSASGEGSTVSSIKSTDWTNNGFIQFYQEMKSDSYVYLGMDGKTMLNNGQICFTNQNWYQLTGLLGKGCITAQAQSSFYFINTNLQISEDQIFYLTTGDSSIMAIGSTNDPRTFHVRGFGTTNGVANKIGLSATLSSPTPGKSPFAYNARDGTLTLYVGLYTQIFEIGTGYDYTQFEIVSDTSRGIPQIYLGAVQYNGPPPNPGMPPECKQCKGVPGIPGIDKPPATSYSVQTSEVPTSSASIFTPSSTPVATKTSAGKSSATDKPTATHKPHIKTVTVFVTATVTDTEYVTETDYVK</sequence>
<keyword evidence="5" id="KW-0325">Glycoprotein</keyword>
<evidence type="ECO:0000313" key="10">
    <source>
        <dbReference type="Proteomes" id="UP000669133"/>
    </source>
</evidence>
<evidence type="ECO:0000256" key="1">
    <source>
        <dbReference type="ARBA" id="ARBA00004191"/>
    </source>
</evidence>
<comment type="caution">
    <text evidence="9">The sequence shown here is derived from an EMBL/GenBank/DDBJ whole genome shotgun (WGS) entry which is preliminary data.</text>
</comment>
<feature type="compositionally biased region" description="Polar residues" evidence="6">
    <location>
        <begin position="366"/>
        <end position="393"/>
    </location>
</feature>
<reference evidence="9 10" key="1">
    <citation type="submission" date="2020-12" db="EMBL/GenBank/DDBJ databases">
        <title>Effect of drift, selection, and recombination on the evolution of hybrid genomes in Candida yeast pathogens.</title>
        <authorList>
            <person name="Mixao V."/>
            <person name="Ksiezopolska E."/>
            <person name="Saus E."/>
            <person name="Boekhout T."/>
            <person name="Gacser A."/>
            <person name="Gabaldon T."/>
        </authorList>
    </citation>
    <scope>NUCLEOTIDE SEQUENCE [LARGE SCALE GENOMIC DNA]</scope>
    <source>
        <strain evidence="9 10">BP57</strain>
    </source>
</reference>
<gene>
    <name evidence="9" type="ORF">I9W82_003177</name>
</gene>
<evidence type="ECO:0000256" key="2">
    <source>
        <dbReference type="ARBA" id="ARBA00022512"/>
    </source>
</evidence>
<dbReference type="InterPro" id="IPR021031">
    <property type="entry name" value="Hyphal-reg_cell_wall_N"/>
</dbReference>
<evidence type="ECO:0000256" key="7">
    <source>
        <dbReference type="SAM" id="SignalP"/>
    </source>
</evidence>
<evidence type="ECO:0000256" key="4">
    <source>
        <dbReference type="ARBA" id="ARBA00022729"/>
    </source>
</evidence>
<dbReference type="GO" id="GO:0009277">
    <property type="term" value="C:fungal-type cell wall"/>
    <property type="evidence" value="ECO:0007669"/>
    <property type="project" value="UniProtKB-ARBA"/>
</dbReference>
<dbReference type="RefSeq" id="XP_067548526.1">
    <property type="nucleotide sequence ID" value="XM_067692114.1"/>
</dbReference>
<name>A0A8H7ZCP1_9ASCO</name>
<dbReference type="Pfam" id="PF11765">
    <property type="entry name" value="Hyphal_reg_CWP"/>
    <property type="match status" value="1"/>
</dbReference>
<keyword evidence="4 7" id="KW-0732">Signal</keyword>
<dbReference type="GeneID" id="93651806"/>
<evidence type="ECO:0000256" key="5">
    <source>
        <dbReference type="ARBA" id="ARBA00023180"/>
    </source>
</evidence>
<keyword evidence="3" id="KW-0964">Secreted</keyword>
<feature type="region of interest" description="Disordered" evidence="6">
    <location>
        <begin position="366"/>
        <end position="397"/>
    </location>
</feature>
<keyword evidence="10" id="KW-1185">Reference proteome</keyword>
<evidence type="ECO:0000256" key="6">
    <source>
        <dbReference type="SAM" id="MobiDB-lite"/>
    </source>
</evidence>
<evidence type="ECO:0000256" key="3">
    <source>
        <dbReference type="ARBA" id="ARBA00022525"/>
    </source>
</evidence>
<comment type="subcellular location">
    <subcellularLocation>
        <location evidence="1">Secreted</location>
        <location evidence="1">Cell wall</location>
    </subcellularLocation>
</comment>
<dbReference type="EMBL" id="JAEOAQ010000003">
    <property type="protein sequence ID" value="KAG5419410.1"/>
    <property type="molecule type" value="Genomic_DNA"/>
</dbReference>
<keyword evidence="2" id="KW-0134">Cell wall</keyword>
<dbReference type="OrthoDB" id="4022214at2759"/>
<evidence type="ECO:0000313" key="9">
    <source>
        <dbReference type="EMBL" id="KAG5419410.1"/>
    </source>
</evidence>
<feature type="chain" id="PRO_5034078758" description="Hyphally-regulated cell wall protein N-terminal domain-containing protein" evidence="7">
    <location>
        <begin position="21"/>
        <end position="425"/>
    </location>
</feature>
<accession>A0A8H7ZCP1</accession>
<dbReference type="Proteomes" id="UP000669133">
    <property type="component" value="Unassembled WGS sequence"/>
</dbReference>
<protein>
    <recommendedName>
        <fullName evidence="8">Hyphally-regulated cell wall protein N-terminal domain-containing protein</fullName>
    </recommendedName>
</protein>
<feature type="domain" description="Hyphally-regulated cell wall protein N-terminal" evidence="8">
    <location>
        <begin position="13"/>
        <end position="346"/>
    </location>
</feature>
<proteinExistence type="predicted"/>
<evidence type="ECO:0000259" key="8">
    <source>
        <dbReference type="Pfam" id="PF11765"/>
    </source>
</evidence>
<dbReference type="AlphaFoldDB" id="A0A8H7ZCP1"/>